<keyword evidence="2" id="KW-1185">Reference proteome</keyword>
<gene>
    <name evidence="1" type="ORF">SMAX5B_015049</name>
</gene>
<name>A0A2U9BHR8_SCOMX</name>
<organism evidence="1 2">
    <name type="scientific">Scophthalmus maximus</name>
    <name type="common">Turbot</name>
    <name type="synonym">Psetta maxima</name>
    <dbReference type="NCBI Taxonomy" id="52904"/>
    <lineage>
        <taxon>Eukaryota</taxon>
        <taxon>Metazoa</taxon>
        <taxon>Chordata</taxon>
        <taxon>Craniata</taxon>
        <taxon>Vertebrata</taxon>
        <taxon>Euteleostomi</taxon>
        <taxon>Actinopterygii</taxon>
        <taxon>Neopterygii</taxon>
        <taxon>Teleostei</taxon>
        <taxon>Neoteleostei</taxon>
        <taxon>Acanthomorphata</taxon>
        <taxon>Carangaria</taxon>
        <taxon>Pleuronectiformes</taxon>
        <taxon>Pleuronectoidei</taxon>
        <taxon>Scophthalmidae</taxon>
        <taxon>Scophthalmus</taxon>
    </lineage>
</organism>
<accession>A0A2U9BHR8</accession>
<dbReference type="EMBL" id="CP026248">
    <property type="protein sequence ID" value="AWP03524.1"/>
    <property type="molecule type" value="Genomic_DNA"/>
</dbReference>
<dbReference type="Proteomes" id="UP000246464">
    <property type="component" value="Chromosome 6"/>
</dbReference>
<reference evidence="1 2" key="1">
    <citation type="submission" date="2017-12" db="EMBL/GenBank/DDBJ databases">
        <title>Integrating genomic resources of turbot (Scophthalmus maximus) in depth evaluation of genetic and physical mapping variation across individuals.</title>
        <authorList>
            <person name="Martinez P."/>
        </authorList>
    </citation>
    <scope>NUCLEOTIDE SEQUENCE [LARGE SCALE GENOMIC DNA]</scope>
</reference>
<evidence type="ECO:0000313" key="1">
    <source>
        <dbReference type="EMBL" id="AWP03524.1"/>
    </source>
</evidence>
<sequence length="81" mass="9270">MTEIQHLVYVTQGRSGWDQVTEFSVSTALNQCCVRFQSAQREKKKENPGANEGCVLGCVQIMPPEDQHIFTFMPSSYAHYW</sequence>
<evidence type="ECO:0000313" key="2">
    <source>
        <dbReference type="Proteomes" id="UP000246464"/>
    </source>
</evidence>
<dbReference type="AlphaFoldDB" id="A0A2U9BHR8"/>
<proteinExistence type="predicted"/>
<protein>
    <submittedName>
        <fullName evidence="1">Uncharacterized protein</fullName>
    </submittedName>
</protein>